<keyword evidence="5" id="KW-0539">Nucleus</keyword>
<keyword evidence="2" id="KW-0805">Transcription regulation</keyword>
<evidence type="ECO:0000256" key="4">
    <source>
        <dbReference type="ARBA" id="ARBA00023163"/>
    </source>
</evidence>
<accession>A0A0E0CPP2</accession>
<reference evidence="7" key="2">
    <citation type="submission" date="2018-05" db="EMBL/GenBank/DDBJ databases">
        <title>OmerRS3 (Oryza meridionalis Reference Sequence Version 3).</title>
        <authorList>
            <person name="Zhang J."/>
            <person name="Kudrna D."/>
            <person name="Lee S."/>
            <person name="Talag J."/>
            <person name="Welchert J."/>
            <person name="Wing R.A."/>
        </authorList>
    </citation>
    <scope>NUCLEOTIDE SEQUENCE [LARGE SCALE GENOMIC DNA]</scope>
    <source>
        <strain evidence="7">cv. OR44</strain>
    </source>
</reference>
<name>A0A0E0CPP2_9ORYZ</name>
<dbReference type="InterPro" id="IPR009057">
    <property type="entry name" value="Homeodomain-like_sf"/>
</dbReference>
<dbReference type="GO" id="GO:0005634">
    <property type="term" value="C:nucleus"/>
    <property type="evidence" value="ECO:0007669"/>
    <property type="project" value="UniProtKB-SubCell"/>
</dbReference>
<evidence type="ECO:0000256" key="1">
    <source>
        <dbReference type="ARBA" id="ARBA00004123"/>
    </source>
</evidence>
<dbReference type="eggNOG" id="ENOG502RM8S">
    <property type="taxonomic scope" value="Eukaryota"/>
</dbReference>
<dbReference type="GO" id="GO:0003700">
    <property type="term" value="F:DNA-binding transcription factor activity"/>
    <property type="evidence" value="ECO:0007669"/>
    <property type="project" value="InterPro"/>
</dbReference>
<keyword evidence="4" id="KW-0804">Transcription</keyword>
<comment type="subcellular location">
    <subcellularLocation>
        <location evidence="1">Nucleus</location>
    </subcellularLocation>
</comment>
<dbReference type="PANTHER" id="PTHR31314">
    <property type="entry name" value="MYB FAMILY TRANSCRIPTION FACTOR PHL7-LIKE"/>
    <property type="match status" value="1"/>
</dbReference>
<dbReference type="NCBIfam" id="TIGR01557">
    <property type="entry name" value="myb_SHAQKYF"/>
    <property type="match status" value="1"/>
</dbReference>
<organism evidence="7">
    <name type="scientific">Oryza meridionalis</name>
    <dbReference type="NCBI Taxonomy" id="40149"/>
    <lineage>
        <taxon>Eukaryota</taxon>
        <taxon>Viridiplantae</taxon>
        <taxon>Streptophyta</taxon>
        <taxon>Embryophyta</taxon>
        <taxon>Tracheophyta</taxon>
        <taxon>Spermatophyta</taxon>
        <taxon>Magnoliopsida</taxon>
        <taxon>Liliopsida</taxon>
        <taxon>Poales</taxon>
        <taxon>Poaceae</taxon>
        <taxon>BOP clade</taxon>
        <taxon>Oryzoideae</taxon>
        <taxon>Oryzeae</taxon>
        <taxon>Oryzinae</taxon>
        <taxon>Oryza</taxon>
    </lineage>
</organism>
<evidence type="ECO:0000313" key="7">
    <source>
        <dbReference type="EnsemblPlants" id="OMERI02G26760.1"/>
    </source>
</evidence>
<feature type="domain" description="HTH myb-type" evidence="6">
    <location>
        <begin position="16"/>
        <end position="76"/>
    </location>
</feature>
<evidence type="ECO:0000313" key="8">
    <source>
        <dbReference type="Proteomes" id="UP000008021"/>
    </source>
</evidence>
<dbReference type="Proteomes" id="UP000008021">
    <property type="component" value="Chromosome 2"/>
</dbReference>
<dbReference type="InterPro" id="IPR006447">
    <property type="entry name" value="Myb_dom_plants"/>
</dbReference>
<dbReference type="InterPro" id="IPR001005">
    <property type="entry name" value="SANT/Myb"/>
</dbReference>
<protein>
    <recommendedName>
        <fullName evidence="6">HTH myb-type domain-containing protein</fullName>
    </recommendedName>
</protein>
<evidence type="ECO:0000256" key="3">
    <source>
        <dbReference type="ARBA" id="ARBA00023125"/>
    </source>
</evidence>
<evidence type="ECO:0000259" key="6">
    <source>
        <dbReference type="PROSITE" id="PS51294"/>
    </source>
</evidence>
<evidence type="ECO:0000256" key="2">
    <source>
        <dbReference type="ARBA" id="ARBA00023015"/>
    </source>
</evidence>
<proteinExistence type="predicted"/>
<dbReference type="Gene3D" id="1.10.10.60">
    <property type="entry name" value="Homeodomain-like"/>
    <property type="match status" value="1"/>
</dbReference>
<dbReference type="HOGENOM" id="CLU_062113_1_0_1"/>
<dbReference type="InterPro" id="IPR017930">
    <property type="entry name" value="Myb_dom"/>
</dbReference>
<dbReference type="EnsemblPlants" id="OMERI02G26760.1">
    <property type="protein sequence ID" value="OMERI02G26760.1"/>
    <property type="gene ID" value="OMERI02G26760"/>
</dbReference>
<dbReference type="PROSITE" id="PS51294">
    <property type="entry name" value="HTH_MYB"/>
    <property type="match status" value="1"/>
</dbReference>
<sequence>MGIGGERKGAARQYNRSKVPRLRWTAELHRSFVRAIDCLGGQQKATPKLILQLMDIRGLTISHVKSHLQMYRGTRHGMGQNDMQPQLPLKQHSFGSDEQSPKEFMCPPIKRAKIGTEASGKYRCMQGSSDMRSSAPPAGTRYFIDDCMRLQEVSMDRRRSDQLDAAAAARARAPAAAASSLHQALGFWVQGRREEPFMVHQIGKPKAHQLNHMVRSMKISCKENHESRFFMRSATRDEPVKKRAPPLSLAVDQKAANAISSWPSEASCVISPSPRNFSTDCSGPPGCSFVGRRSLVMMLLLISADLVSRETPSKL</sequence>
<dbReference type="SUPFAM" id="SSF46689">
    <property type="entry name" value="Homeodomain-like"/>
    <property type="match status" value="1"/>
</dbReference>
<dbReference type="GO" id="GO:0003677">
    <property type="term" value="F:DNA binding"/>
    <property type="evidence" value="ECO:0007669"/>
    <property type="project" value="UniProtKB-KW"/>
</dbReference>
<keyword evidence="3" id="KW-0238">DNA-binding</keyword>
<dbReference type="Pfam" id="PF00249">
    <property type="entry name" value="Myb_DNA-binding"/>
    <property type="match status" value="1"/>
</dbReference>
<dbReference type="Gramene" id="OMERI02G26760.1">
    <property type="protein sequence ID" value="OMERI02G26760.1"/>
    <property type="gene ID" value="OMERI02G26760"/>
</dbReference>
<dbReference type="AlphaFoldDB" id="A0A0E0CPP2"/>
<keyword evidence="8" id="KW-1185">Reference proteome</keyword>
<dbReference type="PANTHER" id="PTHR31314:SF64">
    <property type="entry name" value="OS02G0672300 PROTEIN"/>
    <property type="match status" value="1"/>
</dbReference>
<evidence type="ECO:0000256" key="5">
    <source>
        <dbReference type="ARBA" id="ARBA00023242"/>
    </source>
</evidence>
<dbReference type="InterPro" id="IPR046955">
    <property type="entry name" value="PHR1-like"/>
</dbReference>
<dbReference type="FunFam" id="1.10.10.60:FF:000007">
    <property type="entry name" value="Two-component response regulator"/>
    <property type="match status" value="1"/>
</dbReference>
<reference evidence="7" key="1">
    <citation type="submission" date="2015-04" db="UniProtKB">
        <authorList>
            <consortium name="EnsemblPlants"/>
        </authorList>
    </citation>
    <scope>IDENTIFICATION</scope>
</reference>